<evidence type="ECO:0000256" key="6">
    <source>
        <dbReference type="ARBA" id="ARBA00022741"/>
    </source>
</evidence>
<dbReference type="GO" id="GO:0052837">
    <property type="term" value="P:thiazole biosynthetic process"/>
    <property type="evidence" value="ECO:0007669"/>
    <property type="project" value="TreeGrafter"/>
</dbReference>
<evidence type="ECO:0000256" key="17">
    <source>
        <dbReference type="ARBA" id="ARBA00077849"/>
    </source>
</evidence>
<dbReference type="GO" id="GO:0009228">
    <property type="term" value="P:thiamine biosynthetic process"/>
    <property type="evidence" value="ECO:0007669"/>
    <property type="project" value="UniProtKB-KW"/>
</dbReference>
<evidence type="ECO:0000256" key="11">
    <source>
        <dbReference type="ARBA" id="ARBA00052330"/>
    </source>
</evidence>
<feature type="binding site" evidence="19">
    <location>
        <position position="287"/>
    </location>
    <ligand>
        <name>ATP</name>
        <dbReference type="ChEBI" id="CHEBI:30616"/>
    </ligand>
</feature>
<evidence type="ECO:0000256" key="8">
    <source>
        <dbReference type="ARBA" id="ARBA00022884"/>
    </source>
</evidence>
<dbReference type="UniPathway" id="UPA00060"/>
<dbReference type="RefSeq" id="WP_160646196.1">
    <property type="nucleotide sequence ID" value="NZ_SIJB01000024.1"/>
</dbReference>
<evidence type="ECO:0000259" key="20">
    <source>
        <dbReference type="PROSITE" id="PS51165"/>
    </source>
</evidence>
<dbReference type="Gene3D" id="3.30.2130.30">
    <property type="match status" value="1"/>
</dbReference>
<comment type="catalytic activity">
    <reaction evidence="11 19">
        <text>[ThiS sulfur-carrier protein]-C-terminal Gly-Gly-AMP + S-sulfanyl-L-cysteinyl-[cysteine desulfurase] + AH2 = [ThiS sulfur-carrier protein]-C-terminal-Gly-aminoethanethioate + L-cysteinyl-[cysteine desulfurase] + A + AMP + 2 H(+)</text>
        <dbReference type="Rhea" id="RHEA:43340"/>
        <dbReference type="Rhea" id="RHEA-COMP:12157"/>
        <dbReference type="Rhea" id="RHEA-COMP:12158"/>
        <dbReference type="Rhea" id="RHEA-COMP:12910"/>
        <dbReference type="Rhea" id="RHEA-COMP:19908"/>
        <dbReference type="ChEBI" id="CHEBI:13193"/>
        <dbReference type="ChEBI" id="CHEBI:15378"/>
        <dbReference type="ChEBI" id="CHEBI:17499"/>
        <dbReference type="ChEBI" id="CHEBI:29950"/>
        <dbReference type="ChEBI" id="CHEBI:61963"/>
        <dbReference type="ChEBI" id="CHEBI:90618"/>
        <dbReference type="ChEBI" id="CHEBI:232372"/>
        <dbReference type="ChEBI" id="CHEBI:456215"/>
    </reaction>
</comment>
<dbReference type="InterPro" id="IPR049962">
    <property type="entry name" value="THUMP_ThiI"/>
</dbReference>
<gene>
    <name evidence="19 21" type="primary">thiI</name>
    <name evidence="21" type="ORF">ERL59_10505</name>
</gene>
<evidence type="ECO:0000256" key="9">
    <source>
        <dbReference type="ARBA" id="ARBA00022977"/>
    </source>
</evidence>
<dbReference type="Pfam" id="PF22025">
    <property type="entry name" value="ThiI_fer"/>
    <property type="match status" value="1"/>
</dbReference>
<accession>A0A6N9Q3P0</accession>
<dbReference type="EMBL" id="SIJB01000024">
    <property type="protein sequence ID" value="NBI29391.1"/>
    <property type="molecule type" value="Genomic_DNA"/>
</dbReference>
<keyword evidence="7 19" id="KW-0067">ATP-binding</keyword>
<dbReference type="GO" id="GO:0002937">
    <property type="term" value="P:tRNA 4-thiouridine biosynthesis"/>
    <property type="evidence" value="ECO:0007669"/>
    <property type="project" value="TreeGrafter"/>
</dbReference>
<dbReference type="InterPro" id="IPR050102">
    <property type="entry name" value="tRNA_sulfurtransferase_ThiI"/>
</dbReference>
<keyword evidence="4 19" id="KW-0820">tRNA-binding</keyword>
<evidence type="ECO:0000256" key="14">
    <source>
        <dbReference type="ARBA" id="ARBA00066827"/>
    </source>
</evidence>
<comment type="function">
    <text evidence="12 19">Catalyzes the ATP-dependent transfer of a sulfur to tRNA to produce 4-thiouridine in position 8 of tRNAs, which functions as a near-UV photosensor. Also catalyzes the transfer of sulfur to the sulfur carrier protein ThiS, forming ThiS-thiocarboxylate. This is a step in the synthesis of thiazole, in the thiamine biosynthesis pathway. The sulfur is donated as persulfide by IscS.</text>
</comment>
<evidence type="ECO:0000313" key="22">
    <source>
        <dbReference type="Proteomes" id="UP000448943"/>
    </source>
</evidence>
<dbReference type="InterPro" id="IPR020536">
    <property type="entry name" value="ThiI_AANH"/>
</dbReference>
<reference evidence="21 22" key="1">
    <citation type="submission" date="2019-01" db="EMBL/GenBank/DDBJ databases">
        <title>Chengkuizengella sp. nov., isolated from deep-sea sediment of East Pacific Ocean.</title>
        <authorList>
            <person name="Yang J."/>
            <person name="Lai Q."/>
            <person name="Shao Z."/>
        </authorList>
    </citation>
    <scope>NUCLEOTIDE SEQUENCE [LARGE SCALE GENOMIC DNA]</scope>
    <source>
        <strain evidence="21 22">YPA3-1-1</strain>
    </source>
</reference>
<keyword evidence="9 19" id="KW-0784">Thiamine biosynthesis</keyword>
<evidence type="ECO:0000256" key="3">
    <source>
        <dbReference type="ARBA" id="ARBA00022490"/>
    </source>
</evidence>
<dbReference type="PANTHER" id="PTHR43209">
    <property type="entry name" value="TRNA SULFURTRANSFERASE"/>
    <property type="match status" value="1"/>
</dbReference>
<evidence type="ECO:0000256" key="16">
    <source>
        <dbReference type="ARBA" id="ARBA00075337"/>
    </source>
</evidence>
<organism evidence="21 22">
    <name type="scientific">Chengkuizengella marina</name>
    <dbReference type="NCBI Taxonomy" id="2507566"/>
    <lineage>
        <taxon>Bacteria</taxon>
        <taxon>Bacillati</taxon>
        <taxon>Bacillota</taxon>
        <taxon>Bacilli</taxon>
        <taxon>Bacillales</taxon>
        <taxon>Paenibacillaceae</taxon>
        <taxon>Chengkuizengella</taxon>
    </lineage>
</organism>
<evidence type="ECO:0000256" key="1">
    <source>
        <dbReference type="ARBA" id="ARBA00004496"/>
    </source>
</evidence>
<dbReference type="InterPro" id="IPR049961">
    <property type="entry name" value="ThiI_N"/>
</dbReference>
<dbReference type="PANTHER" id="PTHR43209:SF1">
    <property type="entry name" value="TRNA SULFURTRANSFERASE"/>
    <property type="match status" value="1"/>
</dbReference>
<dbReference type="GO" id="GO:0005829">
    <property type="term" value="C:cytosol"/>
    <property type="evidence" value="ECO:0007669"/>
    <property type="project" value="TreeGrafter"/>
</dbReference>
<dbReference type="Pfam" id="PF02568">
    <property type="entry name" value="ThiI"/>
    <property type="match status" value="1"/>
</dbReference>
<evidence type="ECO:0000256" key="4">
    <source>
        <dbReference type="ARBA" id="ARBA00022555"/>
    </source>
</evidence>
<dbReference type="InterPro" id="IPR014729">
    <property type="entry name" value="Rossmann-like_a/b/a_fold"/>
</dbReference>
<dbReference type="SUPFAM" id="SSF143437">
    <property type="entry name" value="THUMP domain-like"/>
    <property type="match status" value="1"/>
</dbReference>
<proteinExistence type="inferred from homology"/>
<evidence type="ECO:0000256" key="19">
    <source>
        <dbReference type="HAMAP-Rule" id="MF_00021"/>
    </source>
</evidence>
<dbReference type="HAMAP" id="MF_00021">
    <property type="entry name" value="ThiI"/>
    <property type="match status" value="1"/>
</dbReference>
<keyword evidence="5 19" id="KW-0808">Transferase</keyword>
<keyword evidence="3 19" id="KW-0963">Cytoplasm</keyword>
<dbReference type="FunFam" id="3.40.50.620:FF:000053">
    <property type="entry name" value="Probable tRNA sulfurtransferase"/>
    <property type="match status" value="1"/>
</dbReference>
<evidence type="ECO:0000256" key="7">
    <source>
        <dbReference type="ARBA" id="ARBA00022840"/>
    </source>
</evidence>
<evidence type="ECO:0000256" key="10">
    <source>
        <dbReference type="ARBA" id="ARBA00050570"/>
    </source>
</evidence>
<dbReference type="AlphaFoldDB" id="A0A6N9Q3P0"/>
<dbReference type="Gene3D" id="3.40.50.620">
    <property type="entry name" value="HUPs"/>
    <property type="match status" value="1"/>
</dbReference>
<feature type="binding site" evidence="19">
    <location>
        <position position="296"/>
    </location>
    <ligand>
        <name>ATP</name>
        <dbReference type="ChEBI" id="CHEBI:30616"/>
    </ligand>
</feature>
<evidence type="ECO:0000256" key="2">
    <source>
        <dbReference type="ARBA" id="ARBA00004948"/>
    </source>
</evidence>
<evidence type="ECO:0000256" key="13">
    <source>
        <dbReference type="ARBA" id="ARBA00061472"/>
    </source>
</evidence>
<evidence type="ECO:0000256" key="18">
    <source>
        <dbReference type="ARBA" id="ARBA00080570"/>
    </source>
</evidence>
<keyword evidence="22" id="KW-1185">Reference proteome</keyword>
<dbReference type="InterPro" id="IPR003720">
    <property type="entry name" value="tRNA_STrfase"/>
</dbReference>
<dbReference type="SUPFAM" id="SSF52402">
    <property type="entry name" value="Adenine nucleotide alpha hydrolases-like"/>
    <property type="match status" value="1"/>
</dbReference>
<dbReference type="GO" id="GO:0004810">
    <property type="term" value="F:CCA tRNA nucleotidyltransferase activity"/>
    <property type="evidence" value="ECO:0007669"/>
    <property type="project" value="InterPro"/>
</dbReference>
<evidence type="ECO:0000256" key="15">
    <source>
        <dbReference type="ARBA" id="ARBA00071867"/>
    </source>
</evidence>
<comment type="caution">
    <text evidence="21">The sequence shown here is derived from an EMBL/GenBank/DDBJ whole genome shotgun (WGS) entry which is preliminary data.</text>
</comment>
<comment type="pathway">
    <text evidence="2 19">Cofactor biosynthesis; thiamine diphosphate biosynthesis.</text>
</comment>
<keyword evidence="8 19" id="KW-0694">RNA-binding</keyword>
<feature type="binding site" evidence="19">
    <location>
        <position position="265"/>
    </location>
    <ligand>
        <name>ATP</name>
        <dbReference type="ChEBI" id="CHEBI:30616"/>
    </ligand>
</feature>
<evidence type="ECO:0000313" key="21">
    <source>
        <dbReference type="EMBL" id="NBI29391.1"/>
    </source>
</evidence>
<dbReference type="GO" id="GO:0000049">
    <property type="term" value="F:tRNA binding"/>
    <property type="evidence" value="ECO:0007669"/>
    <property type="project" value="UniProtKB-UniRule"/>
</dbReference>
<dbReference type="OrthoDB" id="9773948at2"/>
<name>A0A6N9Q3P0_9BACL</name>
<dbReference type="CDD" id="cd11716">
    <property type="entry name" value="THUMP_ThiI"/>
    <property type="match status" value="1"/>
</dbReference>
<dbReference type="EC" id="2.8.1.4" evidence="14 19"/>
<evidence type="ECO:0000256" key="12">
    <source>
        <dbReference type="ARBA" id="ARBA00058382"/>
    </source>
</evidence>
<feature type="binding site" evidence="19">
    <location>
        <begin position="183"/>
        <end position="184"/>
    </location>
    <ligand>
        <name>ATP</name>
        <dbReference type="ChEBI" id="CHEBI:30616"/>
    </ligand>
</feature>
<dbReference type="SMART" id="SM00981">
    <property type="entry name" value="THUMP"/>
    <property type="match status" value="1"/>
</dbReference>
<dbReference type="Proteomes" id="UP000448943">
    <property type="component" value="Unassembled WGS sequence"/>
</dbReference>
<feature type="domain" description="THUMP" evidence="20">
    <location>
        <begin position="60"/>
        <end position="165"/>
    </location>
</feature>
<dbReference type="PROSITE" id="PS51165">
    <property type="entry name" value="THUMP"/>
    <property type="match status" value="1"/>
</dbReference>
<sequence length="400" mass="45364">MKPDYILLRMGELTLKGRNRNVFENRVLTHIRDFLKSYPNIQIIKNYGRVYIQLNGEPFEGISQQLKKIFGLVSFSPVKKVDTELTAMRKVSLELMNNMVPKPTTFKVNVRRTYKQYPHDSQELNHLIGGYVLHHTPGLKVNVHKPDVILKVEVREEGTFIYSETISGLGGFPLGSSGKSMLMLSGGIDSPVAGYLAMRRGMKLEAVHFHSAPFTSERAKQKVLDLAKQLTNYSGKIKVHIVPFTDIQTQLNEHARKNLIITFMRRAMLRITEKLAEKNDNLGIITGDNLGQVASQTLSSLNVIGRATGMPILRPLITMDKNEIIKIAKDINTFETSILPYEDCCTIFLPKNPATNPNLGLVERMEKSMEWLPQYIENAVEKTETIIVSNQKEERLSHLF</sequence>
<protein>
    <recommendedName>
        <fullName evidence="15 19">Probable tRNA sulfurtransferase</fullName>
        <ecNumber evidence="14 19">2.8.1.4</ecNumber>
    </recommendedName>
    <alternativeName>
        <fullName evidence="16 19">Sulfur carrier protein ThiS sulfurtransferase</fullName>
    </alternativeName>
    <alternativeName>
        <fullName evidence="17 19">Thiamine biosynthesis protein ThiI</fullName>
    </alternativeName>
    <alternativeName>
        <fullName evidence="18 19">tRNA 4-thiouridine synthase</fullName>
    </alternativeName>
</protein>
<comment type="subcellular location">
    <subcellularLocation>
        <location evidence="1 19">Cytoplasm</location>
    </subcellularLocation>
</comment>
<dbReference type="Pfam" id="PF02926">
    <property type="entry name" value="THUMP"/>
    <property type="match status" value="1"/>
</dbReference>
<keyword evidence="6 19" id="KW-0547">Nucleotide-binding</keyword>
<dbReference type="InterPro" id="IPR004114">
    <property type="entry name" value="THUMP_dom"/>
</dbReference>
<dbReference type="GO" id="GO:0140741">
    <property type="term" value="F:tRNA-uracil-4 sulfurtransferase activity"/>
    <property type="evidence" value="ECO:0007669"/>
    <property type="project" value="UniProtKB-EC"/>
</dbReference>
<feature type="binding site" evidence="19">
    <location>
        <begin position="208"/>
        <end position="209"/>
    </location>
    <ligand>
        <name>ATP</name>
        <dbReference type="ChEBI" id="CHEBI:30616"/>
    </ligand>
</feature>
<dbReference type="CDD" id="cd01712">
    <property type="entry name" value="PPase_ThiI"/>
    <property type="match status" value="1"/>
</dbReference>
<dbReference type="InterPro" id="IPR054173">
    <property type="entry name" value="ThiI_fer"/>
</dbReference>
<dbReference type="GO" id="GO:0009229">
    <property type="term" value="P:thiamine diphosphate biosynthetic process"/>
    <property type="evidence" value="ECO:0007669"/>
    <property type="project" value="UniProtKB-UniRule"/>
</dbReference>
<dbReference type="GO" id="GO:0005524">
    <property type="term" value="F:ATP binding"/>
    <property type="evidence" value="ECO:0007669"/>
    <property type="project" value="UniProtKB-UniRule"/>
</dbReference>
<dbReference type="NCBIfam" id="TIGR00342">
    <property type="entry name" value="tRNA uracil 4-sulfurtransferase ThiI"/>
    <property type="match status" value="1"/>
</dbReference>
<evidence type="ECO:0000256" key="5">
    <source>
        <dbReference type="ARBA" id="ARBA00022679"/>
    </source>
</evidence>
<comment type="similarity">
    <text evidence="13 19">Belongs to the ThiI family.</text>
</comment>
<comment type="catalytic activity">
    <reaction evidence="10 19">
        <text>[ThiI sulfur-carrier protein]-S-sulfanyl-L-cysteine + a uridine in tRNA + 2 reduced [2Fe-2S]-[ferredoxin] + ATP + H(+) = [ThiI sulfur-carrier protein]-L-cysteine + a 4-thiouridine in tRNA + 2 oxidized [2Fe-2S]-[ferredoxin] + AMP + diphosphate</text>
        <dbReference type="Rhea" id="RHEA:24176"/>
        <dbReference type="Rhea" id="RHEA-COMP:10000"/>
        <dbReference type="Rhea" id="RHEA-COMP:10001"/>
        <dbReference type="Rhea" id="RHEA-COMP:13337"/>
        <dbReference type="Rhea" id="RHEA-COMP:13338"/>
        <dbReference type="Rhea" id="RHEA-COMP:13339"/>
        <dbReference type="Rhea" id="RHEA-COMP:13340"/>
        <dbReference type="ChEBI" id="CHEBI:15378"/>
        <dbReference type="ChEBI" id="CHEBI:29950"/>
        <dbReference type="ChEBI" id="CHEBI:30616"/>
        <dbReference type="ChEBI" id="CHEBI:33019"/>
        <dbReference type="ChEBI" id="CHEBI:33737"/>
        <dbReference type="ChEBI" id="CHEBI:33738"/>
        <dbReference type="ChEBI" id="CHEBI:61963"/>
        <dbReference type="ChEBI" id="CHEBI:65315"/>
        <dbReference type="ChEBI" id="CHEBI:136798"/>
        <dbReference type="ChEBI" id="CHEBI:456215"/>
        <dbReference type="EC" id="2.8.1.4"/>
    </reaction>
</comment>